<sequence length="230" mass="25792">MDHGEASSRDEETTDFSTTGFSSKPESVRTEFGDSNDDDTGEAVRELPNTIEKVEGPPWPPTAFYTPEVLAAQKKSLSSLQRSLVLCHEMDAFAKHTITKLADGANKFQMMEDQQNEMEKDLLETADNFEDMAPPPVPLAQSRSTIRLGMDDQKPSSLIIIPHDHVELQMEYEMELVEGFVDQLEQMSTDIHGKLTLETEAIQSVTDKMDKNIIRVVLARHKAKALVQEV</sequence>
<comment type="caution">
    <text evidence="2">The sequence shown here is derived from an EMBL/GenBank/DDBJ whole genome shotgun (WGS) entry which is preliminary data.</text>
</comment>
<evidence type="ECO:0000313" key="3">
    <source>
        <dbReference type="Proteomes" id="UP000192578"/>
    </source>
</evidence>
<protein>
    <submittedName>
        <fullName evidence="2">Uncharacterized protein</fullName>
    </submittedName>
</protein>
<feature type="region of interest" description="Disordered" evidence="1">
    <location>
        <begin position="1"/>
        <end position="45"/>
    </location>
</feature>
<dbReference type="SUPFAM" id="SSF58038">
    <property type="entry name" value="SNARE fusion complex"/>
    <property type="match status" value="1"/>
</dbReference>
<dbReference type="EMBL" id="MTYJ01000242">
    <property type="protein sequence ID" value="OWA51877.1"/>
    <property type="molecule type" value="Genomic_DNA"/>
</dbReference>
<dbReference type="Proteomes" id="UP000192578">
    <property type="component" value="Unassembled WGS sequence"/>
</dbReference>
<accession>A0A9X6RLH7</accession>
<reference evidence="3" key="1">
    <citation type="submission" date="2017-01" db="EMBL/GenBank/DDBJ databases">
        <title>Comparative genomics of anhydrobiosis in the tardigrade Hypsibius dujardini.</title>
        <authorList>
            <person name="Yoshida Y."/>
            <person name="Koutsovoulos G."/>
            <person name="Laetsch D."/>
            <person name="Stevens L."/>
            <person name="Kumar S."/>
            <person name="Horikawa D."/>
            <person name="Ishino K."/>
            <person name="Komine S."/>
            <person name="Tomita M."/>
            <person name="Blaxter M."/>
            <person name="Arakawa K."/>
        </authorList>
    </citation>
    <scope>NUCLEOTIDE SEQUENCE [LARGE SCALE GENOMIC DNA]</scope>
    <source>
        <strain evidence="3">Z151</strain>
    </source>
</reference>
<evidence type="ECO:0000256" key="1">
    <source>
        <dbReference type="SAM" id="MobiDB-lite"/>
    </source>
</evidence>
<dbReference type="AlphaFoldDB" id="A0A9X6RLH7"/>
<keyword evidence="3" id="KW-1185">Reference proteome</keyword>
<proteinExistence type="predicted"/>
<dbReference type="Gene3D" id="1.20.5.110">
    <property type="match status" value="1"/>
</dbReference>
<gene>
    <name evidence="2" type="ORF">BV898_16338</name>
</gene>
<organism evidence="2 3">
    <name type="scientific">Hypsibius exemplaris</name>
    <name type="common">Freshwater tardigrade</name>
    <dbReference type="NCBI Taxonomy" id="2072580"/>
    <lineage>
        <taxon>Eukaryota</taxon>
        <taxon>Metazoa</taxon>
        <taxon>Ecdysozoa</taxon>
        <taxon>Tardigrada</taxon>
        <taxon>Eutardigrada</taxon>
        <taxon>Parachela</taxon>
        <taxon>Hypsibioidea</taxon>
        <taxon>Hypsibiidae</taxon>
        <taxon>Hypsibius</taxon>
    </lineage>
</organism>
<dbReference type="OrthoDB" id="10573782at2759"/>
<evidence type="ECO:0000313" key="2">
    <source>
        <dbReference type="EMBL" id="OWA51877.1"/>
    </source>
</evidence>
<feature type="compositionally biased region" description="Basic and acidic residues" evidence="1">
    <location>
        <begin position="1"/>
        <end position="11"/>
    </location>
</feature>
<feature type="compositionally biased region" description="Polar residues" evidence="1">
    <location>
        <begin position="15"/>
        <end position="25"/>
    </location>
</feature>
<name>A0A9X6RLH7_HYPEX</name>